<dbReference type="CDD" id="cd00205">
    <property type="entry name" value="rhv_like"/>
    <property type="match status" value="1"/>
</dbReference>
<sequence length="548" mass="59825">MNPEKNQNAPSHTEETRPVDGGVGEVSVGAAAPLPENPRGLELAPTVNPIDPWILLNHCEVPGGSFTINHNSQPGHILFQSKISPDLNMFLSHLWKMYAGWSGGFDIKLVLAGNAFSSGKLIFGVIPPNVMVPRTPYELTGYPHVILDLRTADSFSFIAPDIKNTSYHFRGDNLGSIVAMIYSPLRSTASAPFDIECKMLSRPLPDFKFTMITPPIQEALESTITLSPLPASAMTNPRAPNAPIDKLLVTTEYTQTRFMLGRYTVRGGSQNPSTLTPASKWALGATCNANNTVAGVTNYSLVAPDNPEHVAGLCPVPRGYCDWGVPNIASTTEKKGWLCLIAGPLDRTNPNDVHFDNAAMVFVQPFWDPQSKIYTYKIRALTAGFRDGGKFFQLFPMGVVGTTTKEVNTPMVPAGDWDAPPPITCPTGEAFVFFSSTLQSYKFTTWEDIKDLPSSSVDIYAHMTPELISQTFGSDWPEGKVMLLDYVMYGGNQVQQMKFYPEGFLTTGVKNSVNQILPASGQFKFNSWVSRSYSIAGVIVGSETVSTE</sequence>
<dbReference type="InterPro" id="IPR004005">
    <property type="entry name" value="Calicivirus_coat"/>
</dbReference>
<dbReference type="GO" id="GO:0044423">
    <property type="term" value="C:virion component"/>
    <property type="evidence" value="ECO:0007669"/>
    <property type="project" value="UniProtKB-KW"/>
</dbReference>
<feature type="domain" description="Calicivirus coat protein" evidence="6">
    <location>
        <begin position="15"/>
        <end position="251"/>
    </location>
</feature>
<protein>
    <submittedName>
        <fullName evidence="8">Capsid protein VP1</fullName>
    </submittedName>
</protein>
<evidence type="ECO:0000256" key="2">
    <source>
        <dbReference type="ARBA" id="ARBA00004328"/>
    </source>
</evidence>
<comment type="subcellular location">
    <subcellularLocation>
        <location evidence="1">Host cytoplasm</location>
    </subcellularLocation>
    <subcellularLocation>
        <location evidence="2">Virion</location>
    </subcellularLocation>
</comment>
<keyword evidence="3" id="KW-0946">Virion</keyword>
<evidence type="ECO:0000259" key="6">
    <source>
        <dbReference type="Pfam" id="PF00915"/>
    </source>
</evidence>
<evidence type="ECO:0000256" key="4">
    <source>
        <dbReference type="ARBA" id="ARBA00023200"/>
    </source>
</evidence>
<dbReference type="InterPro" id="IPR029053">
    <property type="entry name" value="Viral_coat"/>
</dbReference>
<accession>A0A2Z4BYT2</accession>
<reference evidence="8" key="1">
    <citation type="submission" date="2017-11" db="EMBL/GenBank/DDBJ databases">
        <title>Uncontacted Amerindians fecal virome includes widely dispersed human pathogens.</title>
        <authorList>
            <person name="Siqueira J.D."/>
            <person name="Dominguez-Bello M.G."/>
            <person name="Deng X."/>
            <person name="Delwart E."/>
        </authorList>
    </citation>
    <scope>NUCLEOTIDE SEQUENCE</scope>
</reference>
<dbReference type="Pfam" id="PF00915">
    <property type="entry name" value="Calici_coat"/>
    <property type="match status" value="1"/>
</dbReference>
<dbReference type="EMBL" id="MG571787">
    <property type="protein sequence ID" value="AWU65999.1"/>
    <property type="molecule type" value="Genomic_RNA"/>
</dbReference>
<dbReference type="Gene3D" id="2.40.510.10">
    <property type="entry name" value="Positive stranded ssRNA viruses"/>
    <property type="match status" value="2"/>
</dbReference>
<evidence type="ECO:0000256" key="5">
    <source>
        <dbReference type="SAM" id="MobiDB-lite"/>
    </source>
</evidence>
<feature type="region of interest" description="Disordered" evidence="5">
    <location>
        <begin position="1"/>
        <end position="40"/>
    </location>
</feature>
<evidence type="ECO:0000259" key="7">
    <source>
        <dbReference type="Pfam" id="PF08435"/>
    </source>
</evidence>
<dbReference type="SUPFAM" id="SSF88633">
    <property type="entry name" value="Positive stranded ssRNA viruses"/>
    <property type="match status" value="1"/>
</dbReference>
<dbReference type="Gene3D" id="2.60.120.20">
    <property type="match status" value="1"/>
</dbReference>
<feature type="compositionally biased region" description="Polar residues" evidence="5">
    <location>
        <begin position="1"/>
        <end position="11"/>
    </location>
</feature>
<organism evidence="8">
    <name type="scientific">Recovirus sp</name>
    <dbReference type="NCBI Taxonomy" id="2219046"/>
    <lineage>
        <taxon>Viruses</taxon>
        <taxon>Riboviria</taxon>
        <taxon>Orthornavirae</taxon>
        <taxon>Pisuviricota</taxon>
        <taxon>Pisoniviricetes</taxon>
        <taxon>Picornavirales</taxon>
        <taxon>Caliciviridae</taxon>
        <taxon>Recovirus</taxon>
    </lineage>
</organism>
<feature type="domain" description="Calicivirus coat protein C-terminal" evidence="7">
    <location>
        <begin position="421"/>
        <end position="538"/>
    </location>
</feature>
<dbReference type="InterPro" id="IPR033703">
    <property type="entry name" value="Rhv-like"/>
</dbReference>
<evidence type="ECO:0000256" key="1">
    <source>
        <dbReference type="ARBA" id="ARBA00004192"/>
    </source>
</evidence>
<evidence type="ECO:0000313" key="8">
    <source>
        <dbReference type="EMBL" id="AWU65999.1"/>
    </source>
</evidence>
<dbReference type="GO" id="GO:0030430">
    <property type="term" value="C:host cell cytoplasm"/>
    <property type="evidence" value="ECO:0007669"/>
    <property type="project" value="UniProtKB-SubCell"/>
</dbReference>
<name>A0A2Z4BYT2_9CALI</name>
<dbReference type="InterPro" id="IPR013643">
    <property type="entry name" value="Calicivirus_coat_C"/>
</dbReference>
<keyword evidence="4" id="KW-1035">Host cytoplasm</keyword>
<dbReference type="Pfam" id="PF08435">
    <property type="entry name" value="Calici_coat_C"/>
    <property type="match status" value="1"/>
</dbReference>
<proteinExistence type="predicted"/>
<evidence type="ECO:0000256" key="3">
    <source>
        <dbReference type="ARBA" id="ARBA00022844"/>
    </source>
</evidence>